<evidence type="ECO:0000256" key="1">
    <source>
        <dbReference type="ARBA" id="ARBA00004177"/>
    </source>
</evidence>
<dbReference type="InterPro" id="IPR037202">
    <property type="entry name" value="ESCRT_assembly_dom"/>
</dbReference>
<dbReference type="PROSITE" id="PS51313">
    <property type="entry name" value="VPS28_N"/>
    <property type="match status" value="1"/>
</dbReference>
<organism evidence="9">
    <name type="scientific">Corethron hystrix</name>
    <dbReference type="NCBI Taxonomy" id="216773"/>
    <lineage>
        <taxon>Eukaryota</taxon>
        <taxon>Sar</taxon>
        <taxon>Stramenopiles</taxon>
        <taxon>Ochrophyta</taxon>
        <taxon>Bacillariophyta</taxon>
        <taxon>Coscinodiscophyceae</taxon>
        <taxon>Corethrophycidae</taxon>
        <taxon>Corethrales</taxon>
        <taxon>Corethraceae</taxon>
        <taxon>Corethron</taxon>
    </lineage>
</organism>
<dbReference type="GO" id="GO:0044877">
    <property type="term" value="F:protein-containing complex binding"/>
    <property type="evidence" value="ECO:0007669"/>
    <property type="project" value="TreeGrafter"/>
</dbReference>
<dbReference type="InterPro" id="IPR038358">
    <property type="entry name" value="VPS28_N_sf"/>
</dbReference>
<dbReference type="SUPFAM" id="SSF140111">
    <property type="entry name" value="Endosomal sorting complex assembly domain"/>
    <property type="match status" value="1"/>
</dbReference>
<comment type="subcellular location">
    <subcellularLocation>
        <location evidence="1">Endosome</location>
    </subcellularLocation>
</comment>
<dbReference type="InterPro" id="IPR037206">
    <property type="entry name" value="VPS28_C_sf"/>
</dbReference>
<dbReference type="EMBL" id="HBFR01011235">
    <property type="protein sequence ID" value="CAD8880913.1"/>
    <property type="molecule type" value="Transcribed_RNA"/>
</dbReference>
<dbReference type="FunFam" id="1.20.120.1130:FF:000001">
    <property type="entry name" value="Vacuolar protein sorting-associated protein 28 homolog"/>
    <property type="match status" value="1"/>
</dbReference>
<proteinExistence type="inferred from homology"/>
<dbReference type="PANTHER" id="PTHR12937">
    <property type="entry name" value="VACUOLAR PROTEIN SORTING 28, ISOFORM 2 VPS28"/>
    <property type="match status" value="1"/>
</dbReference>
<reference evidence="9" key="1">
    <citation type="submission" date="2021-01" db="EMBL/GenBank/DDBJ databases">
        <authorList>
            <person name="Corre E."/>
            <person name="Pelletier E."/>
            <person name="Niang G."/>
            <person name="Scheremetjew M."/>
            <person name="Finn R."/>
            <person name="Kale V."/>
            <person name="Holt S."/>
            <person name="Cochrane G."/>
            <person name="Meng A."/>
            <person name="Brown T."/>
            <person name="Cohen L."/>
        </authorList>
    </citation>
    <scope>NUCLEOTIDE SEQUENCE</scope>
    <source>
        <strain evidence="9">308</strain>
    </source>
</reference>
<dbReference type="PROSITE" id="PS51310">
    <property type="entry name" value="VPS28_C"/>
    <property type="match status" value="1"/>
</dbReference>
<dbReference type="AlphaFoldDB" id="A0A7S1FP92"/>
<dbReference type="InterPro" id="IPR017899">
    <property type="entry name" value="VPS28_C"/>
</dbReference>
<dbReference type="Pfam" id="PF03997">
    <property type="entry name" value="VPS28"/>
    <property type="match status" value="1"/>
</dbReference>
<comment type="similarity">
    <text evidence="5 6">Belongs to the VPS28 family.</text>
</comment>
<sequence length="224" mass="25095">MPTAPPNPANAPPTPLFQNAKERRKLDDMADLFAIIKATEHLEIAYGRDSVTQKEYTTECLKLISQFRSTETALIKNGTIRSSEEFIQEYQMECPRAVDRLLRTGVPATTLHQTQANEGAASNEAVRVAECVQHFITAMDALKLDQRAVDEVQPLLSDLMDSLTRVSGLPANFDPVDMLKRWLIKLNAMRAVDEIDEDQARQLSFELDTAYAGFHRFLKGAGKN</sequence>
<dbReference type="Gene3D" id="1.20.1440.200">
    <property type="match status" value="1"/>
</dbReference>
<dbReference type="SUPFAM" id="SSF140427">
    <property type="entry name" value="VPS28 C-terminal domain-like"/>
    <property type="match status" value="1"/>
</dbReference>
<evidence type="ECO:0000256" key="4">
    <source>
        <dbReference type="ARBA" id="ARBA00022927"/>
    </source>
</evidence>
<dbReference type="GO" id="GO:0000813">
    <property type="term" value="C:ESCRT I complex"/>
    <property type="evidence" value="ECO:0007669"/>
    <property type="project" value="UniProtKB-UniRule"/>
</dbReference>
<dbReference type="PIRSF" id="PIRSF017535">
    <property type="entry name" value="VPS28"/>
    <property type="match status" value="1"/>
</dbReference>
<dbReference type="GO" id="GO:0043328">
    <property type="term" value="P:protein transport to vacuole involved in ubiquitin-dependent protein catabolic process via the multivesicular body sorting pathway"/>
    <property type="evidence" value="ECO:0007669"/>
    <property type="project" value="TreeGrafter"/>
</dbReference>
<evidence type="ECO:0000259" key="7">
    <source>
        <dbReference type="PROSITE" id="PS51310"/>
    </source>
</evidence>
<protein>
    <recommendedName>
        <fullName evidence="5">Vacuolar protein sorting-associated protein 28 homolog</fullName>
    </recommendedName>
</protein>
<comment type="function">
    <text evidence="5">Component of the ESCRT-I complex (endosomal sorting complex required for transport I), a regulator of vesicular trafficking process.</text>
</comment>
<accession>A0A7S1FP92</accession>
<dbReference type="PANTHER" id="PTHR12937:SF0">
    <property type="entry name" value="VACUOLAR PROTEIN SORTING-ASSOCIATED PROTEIN 28 HOMOLOG"/>
    <property type="match status" value="1"/>
</dbReference>
<dbReference type="InterPro" id="IPR007143">
    <property type="entry name" value="Vps28"/>
</dbReference>
<keyword evidence="3 5" id="KW-0967">Endosome</keyword>
<name>A0A7S1FP92_9STRA</name>
<dbReference type="Gene3D" id="1.20.120.1130">
    <property type="match status" value="1"/>
</dbReference>
<feature type="domain" description="VPS28 N-terminal" evidence="8">
    <location>
        <begin position="1"/>
        <end position="112"/>
    </location>
</feature>
<evidence type="ECO:0000259" key="8">
    <source>
        <dbReference type="PROSITE" id="PS51313"/>
    </source>
</evidence>
<gene>
    <name evidence="9" type="ORF">CHYS00102_LOCUS8099</name>
</gene>
<evidence type="ECO:0000256" key="5">
    <source>
        <dbReference type="PIRNR" id="PIRNR017535"/>
    </source>
</evidence>
<keyword evidence="2 5" id="KW-0813">Transport</keyword>
<keyword evidence="4 5" id="KW-0653">Protein transport</keyword>
<feature type="domain" description="VPS28 C-terminal" evidence="7">
    <location>
        <begin position="123"/>
        <end position="219"/>
    </location>
</feature>
<evidence type="ECO:0000256" key="2">
    <source>
        <dbReference type="ARBA" id="ARBA00022448"/>
    </source>
</evidence>
<dbReference type="InterPro" id="IPR017898">
    <property type="entry name" value="VPS28_N"/>
</dbReference>
<evidence type="ECO:0000313" key="9">
    <source>
        <dbReference type="EMBL" id="CAD8880913.1"/>
    </source>
</evidence>
<evidence type="ECO:0000256" key="3">
    <source>
        <dbReference type="ARBA" id="ARBA00022753"/>
    </source>
</evidence>
<evidence type="ECO:0000256" key="6">
    <source>
        <dbReference type="PROSITE-ProRule" id="PRU00642"/>
    </source>
</evidence>